<evidence type="ECO:0000256" key="6">
    <source>
        <dbReference type="ARBA" id="ARBA00023170"/>
    </source>
</evidence>
<evidence type="ECO:0000256" key="4">
    <source>
        <dbReference type="ARBA" id="ARBA00023040"/>
    </source>
</evidence>
<keyword evidence="3 8" id="KW-1133">Transmembrane helix</keyword>
<evidence type="ECO:0000256" key="7">
    <source>
        <dbReference type="ARBA" id="ARBA00023224"/>
    </source>
</evidence>
<evidence type="ECO:0000256" key="3">
    <source>
        <dbReference type="ARBA" id="ARBA00022989"/>
    </source>
</evidence>
<keyword evidence="11" id="KW-1185">Reference proteome</keyword>
<sequence length="121" mass="13216">MVVVFVVCWIPLNALWIIVDELGNEAVPNFEVVFLACHISAMCSAVSNPLLYAFLNENFRKNIGAAFSSCFLKRSAVGLSTHMAQDQKSGVNVAKISVSNNEENAIELVKSGIIKLNDEID</sequence>
<keyword evidence="2 8" id="KW-0812">Transmembrane</keyword>
<gene>
    <name evidence="10" type="ORF">DILT_LOCUS6611</name>
</gene>
<protein>
    <recommendedName>
        <fullName evidence="9">G-protein coupled receptors family 1 profile domain-containing protein</fullName>
    </recommendedName>
</protein>
<keyword evidence="4" id="KW-0297">G-protein coupled receptor</keyword>
<dbReference type="Proteomes" id="UP000281553">
    <property type="component" value="Unassembled WGS sequence"/>
</dbReference>
<feature type="domain" description="G-protein coupled receptors family 1 profile" evidence="9">
    <location>
        <begin position="1"/>
        <end position="52"/>
    </location>
</feature>
<dbReference type="GO" id="GO:0004930">
    <property type="term" value="F:G protein-coupled receptor activity"/>
    <property type="evidence" value="ECO:0007669"/>
    <property type="project" value="UniProtKB-KW"/>
</dbReference>
<dbReference type="PANTHER" id="PTHR24235">
    <property type="entry name" value="NEUROPEPTIDE Y RECEPTOR"/>
    <property type="match status" value="1"/>
</dbReference>
<proteinExistence type="predicted"/>
<evidence type="ECO:0000313" key="10">
    <source>
        <dbReference type="EMBL" id="VDN10780.1"/>
    </source>
</evidence>
<dbReference type="GO" id="GO:0016020">
    <property type="term" value="C:membrane"/>
    <property type="evidence" value="ECO:0007669"/>
    <property type="project" value="UniProtKB-SubCell"/>
</dbReference>
<feature type="transmembrane region" description="Helical" evidence="8">
    <location>
        <begin position="30"/>
        <end position="55"/>
    </location>
</feature>
<keyword evidence="5 8" id="KW-0472">Membrane</keyword>
<accession>A0A3P7LBG9</accession>
<evidence type="ECO:0000256" key="5">
    <source>
        <dbReference type="ARBA" id="ARBA00023136"/>
    </source>
</evidence>
<evidence type="ECO:0000256" key="2">
    <source>
        <dbReference type="ARBA" id="ARBA00022692"/>
    </source>
</evidence>
<evidence type="ECO:0000256" key="1">
    <source>
        <dbReference type="ARBA" id="ARBA00004141"/>
    </source>
</evidence>
<organism evidence="10 11">
    <name type="scientific">Dibothriocephalus latus</name>
    <name type="common">Fish tapeworm</name>
    <name type="synonym">Diphyllobothrium latum</name>
    <dbReference type="NCBI Taxonomy" id="60516"/>
    <lineage>
        <taxon>Eukaryota</taxon>
        <taxon>Metazoa</taxon>
        <taxon>Spiralia</taxon>
        <taxon>Lophotrochozoa</taxon>
        <taxon>Platyhelminthes</taxon>
        <taxon>Cestoda</taxon>
        <taxon>Eucestoda</taxon>
        <taxon>Diphyllobothriidea</taxon>
        <taxon>Diphyllobothriidae</taxon>
        <taxon>Dibothriocephalus</taxon>
    </lineage>
</organism>
<evidence type="ECO:0000313" key="11">
    <source>
        <dbReference type="Proteomes" id="UP000281553"/>
    </source>
</evidence>
<dbReference type="PROSITE" id="PS50262">
    <property type="entry name" value="G_PROTEIN_RECEP_F1_2"/>
    <property type="match status" value="1"/>
</dbReference>
<dbReference type="EMBL" id="UYRU01049939">
    <property type="protein sequence ID" value="VDN10780.1"/>
    <property type="molecule type" value="Genomic_DNA"/>
</dbReference>
<comment type="subcellular location">
    <subcellularLocation>
        <location evidence="1">Membrane</location>
        <topology evidence="1">Multi-pass membrane protein</topology>
    </subcellularLocation>
</comment>
<dbReference type="PANTHER" id="PTHR24235:SF12">
    <property type="entry name" value="G-PROTEIN COUPLED RECEPTORS FAMILY 1 PROFILE DOMAIN-CONTAINING PROTEIN"/>
    <property type="match status" value="1"/>
</dbReference>
<dbReference type="OrthoDB" id="10053194at2759"/>
<reference evidence="10 11" key="1">
    <citation type="submission" date="2018-11" db="EMBL/GenBank/DDBJ databases">
        <authorList>
            <consortium name="Pathogen Informatics"/>
        </authorList>
    </citation>
    <scope>NUCLEOTIDE SEQUENCE [LARGE SCALE GENOMIC DNA]</scope>
</reference>
<dbReference type="Gene3D" id="1.20.1070.10">
    <property type="entry name" value="Rhodopsin 7-helix transmembrane proteins"/>
    <property type="match status" value="1"/>
</dbReference>
<name>A0A3P7LBG9_DIBLA</name>
<dbReference type="InterPro" id="IPR017452">
    <property type="entry name" value="GPCR_Rhodpsn_7TM"/>
</dbReference>
<evidence type="ECO:0000259" key="9">
    <source>
        <dbReference type="PROSITE" id="PS50262"/>
    </source>
</evidence>
<keyword evidence="6" id="KW-0675">Receptor</keyword>
<dbReference type="AlphaFoldDB" id="A0A3P7LBG9"/>
<keyword evidence="7" id="KW-0807">Transducer</keyword>
<dbReference type="SUPFAM" id="SSF81321">
    <property type="entry name" value="Family A G protein-coupled receptor-like"/>
    <property type="match status" value="1"/>
</dbReference>
<evidence type="ECO:0000256" key="8">
    <source>
        <dbReference type="SAM" id="Phobius"/>
    </source>
</evidence>